<dbReference type="Proteomes" id="UP001218218">
    <property type="component" value="Unassembled WGS sequence"/>
</dbReference>
<sequence>MPLTLSSCPPHVLPAQQIRYPRRLGFPQSPAPPFVTKSADKSADNSGSPDIAAFPPYPTFGLGRLFSTAWRYRPSLPWRCSLTHILAAGYASKAAFPITLQSSHMAGSKPSSWTTEIEDALACASSCALISCASLFQSPAPGARAPSAASLRGAALIACAA</sequence>
<gene>
    <name evidence="1" type="ORF">DFH08DRAFT_60878</name>
</gene>
<accession>A0AAD7A9Z0</accession>
<proteinExistence type="predicted"/>
<name>A0AAD7A9Z0_9AGAR</name>
<evidence type="ECO:0000313" key="2">
    <source>
        <dbReference type="Proteomes" id="UP001218218"/>
    </source>
</evidence>
<evidence type="ECO:0000313" key="1">
    <source>
        <dbReference type="EMBL" id="KAJ7353165.1"/>
    </source>
</evidence>
<protein>
    <submittedName>
        <fullName evidence="1">Uncharacterized protein</fullName>
    </submittedName>
</protein>
<dbReference type="AlphaFoldDB" id="A0AAD7A9Z0"/>
<organism evidence="1 2">
    <name type="scientific">Mycena albidolilacea</name>
    <dbReference type="NCBI Taxonomy" id="1033008"/>
    <lineage>
        <taxon>Eukaryota</taxon>
        <taxon>Fungi</taxon>
        <taxon>Dikarya</taxon>
        <taxon>Basidiomycota</taxon>
        <taxon>Agaricomycotina</taxon>
        <taxon>Agaricomycetes</taxon>
        <taxon>Agaricomycetidae</taxon>
        <taxon>Agaricales</taxon>
        <taxon>Marasmiineae</taxon>
        <taxon>Mycenaceae</taxon>
        <taxon>Mycena</taxon>
    </lineage>
</organism>
<dbReference type="EMBL" id="JARIHO010000011">
    <property type="protein sequence ID" value="KAJ7353165.1"/>
    <property type="molecule type" value="Genomic_DNA"/>
</dbReference>
<comment type="caution">
    <text evidence="1">The sequence shown here is derived from an EMBL/GenBank/DDBJ whole genome shotgun (WGS) entry which is preliminary data.</text>
</comment>
<reference evidence="1" key="1">
    <citation type="submission" date="2023-03" db="EMBL/GenBank/DDBJ databases">
        <title>Massive genome expansion in bonnet fungi (Mycena s.s.) driven by repeated elements and novel gene families across ecological guilds.</title>
        <authorList>
            <consortium name="Lawrence Berkeley National Laboratory"/>
            <person name="Harder C.B."/>
            <person name="Miyauchi S."/>
            <person name="Viragh M."/>
            <person name="Kuo A."/>
            <person name="Thoen E."/>
            <person name="Andreopoulos B."/>
            <person name="Lu D."/>
            <person name="Skrede I."/>
            <person name="Drula E."/>
            <person name="Henrissat B."/>
            <person name="Morin E."/>
            <person name="Kohler A."/>
            <person name="Barry K."/>
            <person name="LaButti K."/>
            <person name="Morin E."/>
            <person name="Salamov A."/>
            <person name="Lipzen A."/>
            <person name="Mereny Z."/>
            <person name="Hegedus B."/>
            <person name="Baldrian P."/>
            <person name="Stursova M."/>
            <person name="Weitz H."/>
            <person name="Taylor A."/>
            <person name="Grigoriev I.V."/>
            <person name="Nagy L.G."/>
            <person name="Martin F."/>
            <person name="Kauserud H."/>
        </authorList>
    </citation>
    <scope>NUCLEOTIDE SEQUENCE</scope>
    <source>
        <strain evidence="1">CBHHK002</strain>
    </source>
</reference>
<keyword evidence="2" id="KW-1185">Reference proteome</keyword>